<dbReference type="PANTHER" id="PTHR12313">
    <property type="entry name" value="E3 UBIQUITIN-PROTEIN LIGASE RNF5-RELATED"/>
    <property type="match status" value="1"/>
</dbReference>
<comment type="pathway">
    <text evidence="3 11">Protein modification; protein ubiquitination.</text>
</comment>
<dbReference type="InterPro" id="IPR013083">
    <property type="entry name" value="Znf_RING/FYVE/PHD"/>
</dbReference>
<dbReference type="Proteomes" id="UP000823674">
    <property type="component" value="Chromosome A01"/>
</dbReference>
<keyword evidence="11" id="KW-0256">Endoplasmic reticulum</keyword>
<evidence type="ECO:0000256" key="6">
    <source>
        <dbReference type="ARBA" id="ARBA00022771"/>
    </source>
</evidence>
<evidence type="ECO:0000256" key="1">
    <source>
        <dbReference type="ARBA" id="ARBA00000900"/>
    </source>
</evidence>
<organism evidence="14 15">
    <name type="scientific">Brassica rapa subsp. trilocularis</name>
    <dbReference type="NCBI Taxonomy" id="1813537"/>
    <lineage>
        <taxon>Eukaryota</taxon>
        <taxon>Viridiplantae</taxon>
        <taxon>Streptophyta</taxon>
        <taxon>Embryophyta</taxon>
        <taxon>Tracheophyta</taxon>
        <taxon>Spermatophyta</taxon>
        <taxon>Magnoliopsida</taxon>
        <taxon>eudicotyledons</taxon>
        <taxon>Gunneridae</taxon>
        <taxon>Pentapetalae</taxon>
        <taxon>rosids</taxon>
        <taxon>malvids</taxon>
        <taxon>Brassicales</taxon>
        <taxon>Brassicaceae</taxon>
        <taxon>Brassiceae</taxon>
        <taxon>Brassica</taxon>
    </lineage>
</organism>
<feature type="domain" description="RING-type" evidence="13">
    <location>
        <begin position="434"/>
        <end position="482"/>
    </location>
</feature>
<evidence type="ECO:0000256" key="7">
    <source>
        <dbReference type="ARBA" id="ARBA00022786"/>
    </source>
</evidence>
<dbReference type="PROSITE" id="PS00518">
    <property type="entry name" value="ZF_RING_1"/>
    <property type="match status" value="1"/>
</dbReference>
<dbReference type="SMART" id="SM00184">
    <property type="entry name" value="RING"/>
    <property type="match status" value="1"/>
</dbReference>
<evidence type="ECO:0000256" key="10">
    <source>
        <dbReference type="PROSITE-ProRule" id="PRU00175"/>
    </source>
</evidence>
<evidence type="ECO:0000259" key="13">
    <source>
        <dbReference type="PROSITE" id="PS50089"/>
    </source>
</evidence>
<evidence type="ECO:0000256" key="5">
    <source>
        <dbReference type="ARBA" id="ARBA00022723"/>
    </source>
</evidence>
<feature type="region of interest" description="Disordered" evidence="12">
    <location>
        <begin position="504"/>
        <end position="527"/>
    </location>
</feature>
<keyword evidence="4 11" id="KW-0808">Transferase</keyword>
<dbReference type="InterPro" id="IPR018957">
    <property type="entry name" value="Znf_C3HC4_RING-type"/>
</dbReference>
<keyword evidence="11" id="KW-1133">Transmembrane helix</keyword>
<dbReference type="CDD" id="cd16745">
    <property type="entry name" value="RING-HC_AtRMA-like"/>
    <property type="match status" value="1"/>
</dbReference>
<dbReference type="InterPro" id="IPR017907">
    <property type="entry name" value="Znf_RING_CS"/>
</dbReference>
<dbReference type="SUPFAM" id="SSF57850">
    <property type="entry name" value="RING/U-box"/>
    <property type="match status" value="1"/>
</dbReference>
<dbReference type="PROSITE" id="PS50089">
    <property type="entry name" value="ZF_RING_2"/>
    <property type="match status" value="1"/>
</dbReference>
<feature type="transmembrane region" description="Helical" evidence="11">
    <location>
        <begin position="567"/>
        <end position="585"/>
    </location>
</feature>
<dbReference type="Gene3D" id="3.30.40.10">
    <property type="entry name" value="Zinc/RING finger domain, C3HC4 (zinc finger)"/>
    <property type="match status" value="1"/>
</dbReference>
<keyword evidence="11" id="KW-0812">Transmembrane</keyword>
<evidence type="ECO:0000256" key="4">
    <source>
        <dbReference type="ARBA" id="ARBA00022679"/>
    </source>
</evidence>
<evidence type="ECO:0000256" key="9">
    <source>
        <dbReference type="ARBA" id="ARBA00023136"/>
    </source>
</evidence>
<accession>A0ABQ7NTF3</accession>
<comment type="caution">
    <text evidence="11">Lacks conserved residue(s) required for the propagation of feature annotation.</text>
</comment>
<gene>
    <name evidence="14" type="primary">A01p020270.1_BraROA</name>
    <name evidence="14" type="ORF">IGI04_001704</name>
</gene>
<comment type="caution">
    <text evidence="14">The sequence shown here is derived from an EMBL/GenBank/DDBJ whole genome shotgun (WGS) entry which is preliminary data.</text>
</comment>
<evidence type="ECO:0000256" key="12">
    <source>
        <dbReference type="SAM" id="MobiDB-lite"/>
    </source>
</evidence>
<keyword evidence="15" id="KW-1185">Reference proteome</keyword>
<dbReference type="InterPro" id="IPR001841">
    <property type="entry name" value="Znf_RING"/>
</dbReference>
<dbReference type="InterPro" id="IPR045103">
    <property type="entry name" value="RNF5/RNF185-like"/>
</dbReference>
<evidence type="ECO:0000256" key="8">
    <source>
        <dbReference type="ARBA" id="ARBA00022833"/>
    </source>
</evidence>
<keyword evidence="8 11" id="KW-0862">Zinc</keyword>
<keyword evidence="7 11" id="KW-0833">Ubl conjugation pathway</keyword>
<evidence type="ECO:0000256" key="3">
    <source>
        <dbReference type="ARBA" id="ARBA00004906"/>
    </source>
</evidence>
<protein>
    <recommendedName>
        <fullName evidence="11">E3 ubiquitin-protein ligase RMA</fullName>
        <ecNumber evidence="11">2.3.2.27</ecNumber>
    </recommendedName>
    <alternativeName>
        <fullName evidence="11">Protein RING membrane-anchor</fullName>
    </alternativeName>
    <alternativeName>
        <fullName evidence="11">RING-type E3 ubiquitin transferase RMA</fullName>
    </alternativeName>
</protein>
<evidence type="ECO:0000313" key="14">
    <source>
        <dbReference type="EMBL" id="KAG5414137.1"/>
    </source>
</evidence>
<sequence length="625" mass="68186">MALSLLSYDVTDLCLGKPPLRCLSASSSSVSDAIAALKSSDDPFLSVWNCNHDHDDVAECECLGKISMADVICHLSKDEVHTLSALNSPVSVLLPPTRSLVLHVQPSCSLVEAIDLIIQGAHNLIVPIQTKTATKKRQQNDNVSHTTTTTHSNGQRFCWITQEDIVRFLLGCIAAFSPLPSMSISDLGIINSSHAILAVDYNSSASAVVSAISRALADQTSVAVVDNEGDDSLMYLIGEISPMTLTCCDETAAAAVATLSAGYLMEYLDGVNPPESLVQEVRERLESKGQIGLLSLLDTLSLSSSPTSGYSSDEESPARSLGRSMSISTRMARKAEAVVCNPKSSLMAVMIQAITHRTNYTWVIDKDGCFVGMDLTIRNTSQFSILPPMELEGNFFMSDAQQAHDDSFLAKPKPNLVTGPIDGHNANESGCFDCNICLDTAHDPVVTLCGHLFCWPCIYKWLHVQLTSVSIDQHHSNCPVCKSNIAVTSLVPLYGRGMSSDFGSKKQDAVIPRRPAPPITSGSSLNPRLQHHRTMSPTFHSHRNQYSPRGFTTTESTDLANAVMMSFLYPVIGMFGDLVYTRIFGTFTNAIAQPYQSQRMMQREKSLNRVSIFFFFCIFLCLLLF</sequence>
<reference evidence="14 15" key="1">
    <citation type="submission" date="2021-03" db="EMBL/GenBank/DDBJ databases">
        <authorList>
            <person name="King G.J."/>
            <person name="Bancroft I."/>
            <person name="Baten A."/>
            <person name="Bloomfield J."/>
            <person name="Borpatragohain P."/>
            <person name="He Z."/>
            <person name="Irish N."/>
            <person name="Irwin J."/>
            <person name="Liu K."/>
            <person name="Mauleon R.P."/>
            <person name="Moore J."/>
            <person name="Morris R."/>
            <person name="Ostergaard L."/>
            <person name="Wang B."/>
            <person name="Wells R."/>
        </authorList>
    </citation>
    <scope>NUCLEOTIDE SEQUENCE [LARGE SCALE GENOMIC DNA]</scope>
    <source>
        <strain evidence="14">R-o-18</strain>
        <tissue evidence="14">Leaf</tissue>
    </source>
</reference>
<keyword evidence="9 11" id="KW-0472">Membrane</keyword>
<dbReference type="Pfam" id="PF00097">
    <property type="entry name" value="zf-C3HC4"/>
    <property type="match status" value="1"/>
</dbReference>
<comment type="catalytic activity">
    <reaction evidence="1 11">
        <text>S-ubiquitinyl-[E2 ubiquitin-conjugating enzyme]-L-cysteine + [acceptor protein]-L-lysine = [E2 ubiquitin-conjugating enzyme]-L-cysteine + N(6)-ubiquitinyl-[acceptor protein]-L-lysine.</text>
        <dbReference type="EC" id="2.3.2.27"/>
    </reaction>
</comment>
<evidence type="ECO:0000256" key="2">
    <source>
        <dbReference type="ARBA" id="ARBA00004308"/>
    </source>
</evidence>
<comment type="function">
    <text evidence="11">E3 ubiquitin-protein ligase.</text>
</comment>
<evidence type="ECO:0000256" key="11">
    <source>
        <dbReference type="RuleBase" id="RU369090"/>
    </source>
</evidence>
<keyword evidence="6 10" id="KW-0863">Zinc-finger</keyword>
<name>A0ABQ7NTF3_BRACM</name>
<keyword evidence="5 11" id="KW-0479">Metal-binding</keyword>
<feature type="transmembrane region" description="Helical" evidence="11">
    <location>
        <begin position="606"/>
        <end position="624"/>
    </location>
</feature>
<evidence type="ECO:0000313" key="15">
    <source>
        <dbReference type="Proteomes" id="UP000823674"/>
    </source>
</evidence>
<proteinExistence type="predicted"/>
<comment type="subcellular location">
    <subcellularLocation>
        <location evidence="2">Endomembrane system</location>
    </subcellularLocation>
    <subcellularLocation>
        <location evidence="11">Endoplasmic reticulum membrane</location>
        <topology evidence="11">Single-pass type IV membrane protein</topology>
    </subcellularLocation>
</comment>
<dbReference type="EC" id="2.3.2.27" evidence="11"/>
<comment type="domain">
    <text evidence="11">The RING-type zinc finger domain is responsible for E3 ligase activity.</text>
</comment>
<feature type="region of interest" description="Disordered" evidence="12">
    <location>
        <begin position="303"/>
        <end position="324"/>
    </location>
</feature>
<dbReference type="EMBL" id="JADBGQ010000001">
    <property type="protein sequence ID" value="KAG5414137.1"/>
    <property type="molecule type" value="Genomic_DNA"/>
</dbReference>